<dbReference type="GO" id="GO:1905037">
    <property type="term" value="P:autophagosome organization"/>
    <property type="evidence" value="ECO:0007669"/>
    <property type="project" value="EnsemblFungi"/>
</dbReference>
<dbReference type="HOGENOM" id="CLU_158825_0_0_1"/>
<evidence type="ECO:0000259" key="5">
    <source>
        <dbReference type="Pfam" id="PF08614"/>
    </source>
</evidence>
<dbReference type="GO" id="GO:0120095">
    <property type="term" value="C:vacuole-isolation membrane contact site"/>
    <property type="evidence" value="ECO:0007669"/>
    <property type="project" value="EnsemblFungi"/>
</dbReference>
<dbReference type="eggNOG" id="ENOG502S6TV">
    <property type="taxonomic scope" value="Eukaryota"/>
</dbReference>
<feature type="coiled-coil region" evidence="4">
    <location>
        <begin position="39"/>
        <end position="94"/>
    </location>
</feature>
<dbReference type="GO" id="GO:0000422">
    <property type="term" value="P:autophagy of mitochondrion"/>
    <property type="evidence" value="ECO:0007669"/>
    <property type="project" value="EnsemblFungi"/>
</dbReference>
<dbReference type="InterPro" id="IPR013923">
    <property type="entry name" value="Autophagy-rel_prot_16_dom"/>
</dbReference>
<keyword evidence="7" id="KW-1185">Reference proteome</keyword>
<dbReference type="Gene3D" id="1.20.5.170">
    <property type="match status" value="1"/>
</dbReference>
<comment type="subcellular location">
    <subcellularLocation>
        <location evidence="1">Preautophagosomal structure membrane</location>
        <topology evidence="1">Peripheral membrane protein</topology>
    </subcellularLocation>
</comment>
<proteinExistence type="inferred from homology"/>
<dbReference type="GO" id="GO:0030674">
    <property type="term" value="F:protein-macromolecule adaptor activity"/>
    <property type="evidence" value="ECO:0007669"/>
    <property type="project" value="EnsemblFungi"/>
</dbReference>
<name>I2GZK1_HENB6</name>
<dbReference type="Proteomes" id="UP000002866">
    <property type="component" value="Chromosome 2"/>
</dbReference>
<dbReference type="GO" id="GO:0032258">
    <property type="term" value="P:cytoplasm to vacuole targeting by the Cvt pathway"/>
    <property type="evidence" value="ECO:0007669"/>
    <property type="project" value="EnsemblFungi"/>
</dbReference>
<keyword evidence="4" id="KW-0175">Coiled coil</keyword>
<evidence type="ECO:0000313" key="6">
    <source>
        <dbReference type="EMBL" id="CCH59553.1"/>
    </source>
</evidence>
<dbReference type="GO" id="GO:0019776">
    <property type="term" value="F:Atg8-family ligase activity"/>
    <property type="evidence" value="ECO:0007669"/>
    <property type="project" value="EnsemblFungi"/>
</dbReference>
<dbReference type="GO" id="GO:0034274">
    <property type="term" value="C:Atg12-Atg5-Atg16 complex"/>
    <property type="evidence" value="ECO:0007669"/>
    <property type="project" value="EnsemblFungi"/>
</dbReference>
<reference evidence="6 7" key="1">
    <citation type="journal article" date="2011" name="Proc. Natl. Acad. Sci. U.S.A.">
        <title>Evolutionary erosion of yeast sex chromosomes by mating-type switching accidents.</title>
        <authorList>
            <person name="Gordon J.L."/>
            <person name="Armisen D."/>
            <person name="Proux-Wera E."/>
            <person name="Oheigeartaigh S.S."/>
            <person name="Byrne K.P."/>
            <person name="Wolfe K.H."/>
        </authorList>
    </citation>
    <scope>NUCLEOTIDE SEQUENCE [LARGE SCALE GENOMIC DNA]</scope>
    <source>
        <strain evidence="7">ATCC 34711 / CBS 6284 / DSM 70876 / NBRC 10599 / NRRL Y-10934 / UCD 77-7</strain>
    </source>
</reference>
<evidence type="ECO:0000256" key="1">
    <source>
        <dbReference type="ARBA" id="ARBA00004623"/>
    </source>
</evidence>
<keyword evidence="3" id="KW-0072">Autophagy</keyword>
<dbReference type="STRING" id="1071380.I2GZK1"/>
<feature type="domain" description="Autophagy-related protein 16" evidence="5">
    <location>
        <begin position="36"/>
        <end position="121"/>
    </location>
</feature>
<dbReference type="KEGG" id="tbl:TBLA_0B07350"/>
<organism evidence="6 7">
    <name type="scientific">Henningerozyma blattae (strain ATCC 34711 / CBS 6284 / DSM 70876 / NBRC 10599 / NRRL Y-10934 / UCD 77-7)</name>
    <name type="common">Yeast</name>
    <name type="synonym">Tetrapisispora blattae</name>
    <dbReference type="NCBI Taxonomy" id="1071380"/>
    <lineage>
        <taxon>Eukaryota</taxon>
        <taxon>Fungi</taxon>
        <taxon>Dikarya</taxon>
        <taxon>Ascomycota</taxon>
        <taxon>Saccharomycotina</taxon>
        <taxon>Saccharomycetes</taxon>
        <taxon>Saccharomycetales</taxon>
        <taxon>Saccharomycetaceae</taxon>
        <taxon>Henningerozyma</taxon>
    </lineage>
</organism>
<dbReference type="AlphaFoldDB" id="I2GZK1"/>
<dbReference type="Pfam" id="PF08614">
    <property type="entry name" value="ATG16"/>
    <property type="match status" value="1"/>
</dbReference>
<dbReference type="GO" id="GO:0061908">
    <property type="term" value="C:phagophore"/>
    <property type="evidence" value="ECO:0007669"/>
    <property type="project" value="EnsemblFungi"/>
</dbReference>
<dbReference type="InParanoid" id="I2GZK1"/>
<dbReference type="GO" id="GO:0034045">
    <property type="term" value="C:phagophore assembly site membrane"/>
    <property type="evidence" value="ECO:0007669"/>
    <property type="project" value="UniProtKB-SubCell"/>
</dbReference>
<dbReference type="GO" id="GO:0034727">
    <property type="term" value="P:piecemeal microautophagy of the nucleus"/>
    <property type="evidence" value="ECO:0007669"/>
    <property type="project" value="EnsemblFungi"/>
</dbReference>
<dbReference type="OrthoDB" id="8949486at2759"/>
<dbReference type="EMBL" id="HE806317">
    <property type="protein sequence ID" value="CCH59553.1"/>
    <property type="molecule type" value="Genomic_DNA"/>
</dbReference>
<gene>
    <name evidence="6" type="primary">TBLA0B07350</name>
    <name evidence="6" type="ORF">TBLA_0B07350</name>
</gene>
<evidence type="ECO:0000256" key="2">
    <source>
        <dbReference type="ARBA" id="ARBA00005331"/>
    </source>
</evidence>
<evidence type="ECO:0000313" key="7">
    <source>
        <dbReference type="Proteomes" id="UP000002866"/>
    </source>
</evidence>
<evidence type="ECO:0000256" key="3">
    <source>
        <dbReference type="ARBA" id="ARBA00023006"/>
    </source>
</evidence>
<dbReference type="GeneID" id="14493783"/>
<accession>I2GZK1</accession>
<dbReference type="OMA" id="QLRNKDY"/>
<dbReference type="CDD" id="cd22887">
    <property type="entry name" value="Atg16_CCD"/>
    <property type="match status" value="1"/>
</dbReference>
<dbReference type="RefSeq" id="XP_004179072.1">
    <property type="nucleotide sequence ID" value="XM_004179024.1"/>
</dbReference>
<dbReference type="GO" id="GO:0042802">
    <property type="term" value="F:identical protein binding"/>
    <property type="evidence" value="ECO:0007669"/>
    <property type="project" value="EnsemblFungi"/>
</dbReference>
<dbReference type="FunCoup" id="I2GZK1">
    <property type="interactions" value="49"/>
</dbReference>
<comment type="similarity">
    <text evidence="2">Belongs to the ATG16 family.</text>
</comment>
<sequence>MDEVVIERLLRRDTIERRFEELFTTQISGKDIIGTEKSNKEGEKLFNSLKNDIRKKEIEIYQLNETIKMKDKMIENVNNELLELTIEDNMLNQKYLELKKEHDTLVERWLKRVQDQADHLNVSNIDIGKDN</sequence>
<evidence type="ECO:0000256" key="4">
    <source>
        <dbReference type="SAM" id="Coils"/>
    </source>
</evidence>
<protein>
    <recommendedName>
        <fullName evidence="5">Autophagy-related protein 16 domain-containing protein</fullName>
    </recommendedName>
</protein>